<accession>A0A0P9THZ8</accession>
<gene>
    <name evidence="1" type="ORF">ALO53_200077</name>
</gene>
<reference evidence="1 2" key="1">
    <citation type="submission" date="2015-09" db="EMBL/GenBank/DDBJ databases">
        <title>Genome announcement of multiple Pseudomonas syringae strains.</title>
        <authorList>
            <person name="Thakur S."/>
            <person name="Wang P.W."/>
            <person name="Gong Y."/>
            <person name="Weir B.S."/>
            <person name="Guttman D.S."/>
        </authorList>
    </citation>
    <scope>NUCLEOTIDE SEQUENCE [LARGE SCALE GENOMIC DNA]</scope>
    <source>
        <strain evidence="1 2">ICMP7840</strain>
    </source>
</reference>
<proteinExistence type="predicted"/>
<comment type="caution">
    <text evidence="1">The sequence shown here is derived from an EMBL/GenBank/DDBJ whole genome shotgun (WGS) entry which is preliminary data.</text>
</comment>
<evidence type="ECO:0000313" key="2">
    <source>
        <dbReference type="Proteomes" id="UP000050469"/>
    </source>
</evidence>
<name>A0A0P9THZ8_PSEA0</name>
<evidence type="ECO:0000313" key="1">
    <source>
        <dbReference type="EMBL" id="KPX71245.1"/>
    </source>
</evidence>
<sequence>MRGFVVFQVRQLALFKLAVEGQPLQVKFGRQRIKLGIDRLPQEGDVHLRKRVGLFLHRNQLVGEMTVLQTVVEVEFARLEAFPDLAVQPEFVAISVQAR</sequence>
<dbReference type="EMBL" id="LJQO01000279">
    <property type="protein sequence ID" value="KPX71245.1"/>
    <property type="molecule type" value="Genomic_DNA"/>
</dbReference>
<dbReference type="AlphaFoldDB" id="A0A0P9THZ8"/>
<protein>
    <submittedName>
        <fullName evidence="1">Uncharacterized protein</fullName>
    </submittedName>
</protein>
<organism evidence="1 2">
    <name type="scientific">Pseudomonas amygdali pv. photiniae</name>
    <dbReference type="NCBI Taxonomy" id="251724"/>
    <lineage>
        <taxon>Bacteria</taxon>
        <taxon>Pseudomonadati</taxon>
        <taxon>Pseudomonadota</taxon>
        <taxon>Gammaproteobacteria</taxon>
        <taxon>Pseudomonadales</taxon>
        <taxon>Pseudomonadaceae</taxon>
        <taxon>Pseudomonas</taxon>
        <taxon>Pseudomonas amygdali</taxon>
    </lineage>
</organism>
<dbReference type="Proteomes" id="UP000050469">
    <property type="component" value="Unassembled WGS sequence"/>
</dbReference>